<dbReference type="InterPro" id="IPR002156">
    <property type="entry name" value="RNaseH_domain"/>
</dbReference>
<proteinExistence type="predicted"/>
<protein>
    <recommendedName>
        <fullName evidence="1">RNase H type-1 domain-containing protein</fullName>
    </recommendedName>
</protein>
<sequence>MLLNIKDLCVDYVVLKRSNIERWRPPTGDLLKFNVDGSAKGSPGLAGIGGVMRDSSGKVLCLFSISLGSQDSITADIMVMHKVVEIVLSNNFWNGPNMVIASDSKVAISWVNNDDFGSINHVNLIYDIRSWLKNLGNTMVVYNSRSANSFADILAKRGASNMGDFVNMVESLCVLVSQFVCSQFCFPLFPPARFVSGCRCRVFGC</sequence>
<name>A0AAE0AE47_9ROSI</name>
<dbReference type="PANTHER" id="PTHR47723:SF22">
    <property type="entry name" value="RNASE H TYPE-1 DOMAIN-CONTAINING PROTEIN"/>
    <property type="match status" value="1"/>
</dbReference>
<keyword evidence="3" id="KW-1185">Reference proteome</keyword>
<dbReference type="GO" id="GO:0004523">
    <property type="term" value="F:RNA-DNA hybrid ribonuclease activity"/>
    <property type="evidence" value="ECO:0007669"/>
    <property type="project" value="InterPro"/>
</dbReference>
<organism evidence="2 3">
    <name type="scientific">Dipteronia sinensis</name>
    <dbReference type="NCBI Taxonomy" id="43782"/>
    <lineage>
        <taxon>Eukaryota</taxon>
        <taxon>Viridiplantae</taxon>
        <taxon>Streptophyta</taxon>
        <taxon>Embryophyta</taxon>
        <taxon>Tracheophyta</taxon>
        <taxon>Spermatophyta</taxon>
        <taxon>Magnoliopsida</taxon>
        <taxon>eudicotyledons</taxon>
        <taxon>Gunneridae</taxon>
        <taxon>Pentapetalae</taxon>
        <taxon>rosids</taxon>
        <taxon>malvids</taxon>
        <taxon>Sapindales</taxon>
        <taxon>Sapindaceae</taxon>
        <taxon>Hippocastanoideae</taxon>
        <taxon>Acereae</taxon>
        <taxon>Dipteronia</taxon>
    </lineage>
</organism>
<accession>A0AAE0AE47</accession>
<dbReference type="PANTHER" id="PTHR47723">
    <property type="entry name" value="OS05G0353850 PROTEIN"/>
    <property type="match status" value="1"/>
</dbReference>
<evidence type="ECO:0000313" key="3">
    <source>
        <dbReference type="Proteomes" id="UP001281410"/>
    </source>
</evidence>
<evidence type="ECO:0000259" key="1">
    <source>
        <dbReference type="Pfam" id="PF13456"/>
    </source>
</evidence>
<feature type="domain" description="RNase H type-1" evidence="1">
    <location>
        <begin position="34"/>
        <end position="157"/>
    </location>
</feature>
<gene>
    <name evidence="2" type="ORF">Dsin_016986</name>
</gene>
<dbReference type="AlphaFoldDB" id="A0AAE0AE47"/>
<dbReference type="CDD" id="cd06222">
    <property type="entry name" value="RNase_H_like"/>
    <property type="match status" value="1"/>
</dbReference>
<dbReference type="Gene3D" id="3.30.420.10">
    <property type="entry name" value="Ribonuclease H-like superfamily/Ribonuclease H"/>
    <property type="match status" value="1"/>
</dbReference>
<evidence type="ECO:0000313" key="2">
    <source>
        <dbReference type="EMBL" id="KAK3212280.1"/>
    </source>
</evidence>
<dbReference type="EMBL" id="JANJYJ010000005">
    <property type="protein sequence ID" value="KAK3212280.1"/>
    <property type="molecule type" value="Genomic_DNA"/>
</dbReference>
<comment type="caution">
    <text evidence="2">The sequence shown here is derived from an EMBL/GenBank/DDBJ whole genome shotgun (WGS) entry which is preliminary data.</text>
</comment>
<dbReference type="InterPro" id="IPR053151">
    <property type="entry name" value="RNase_H-like"/>
</dbReference>
<dbReference type="InterPro" id="IPR012337">
    <property type="entry name" value="RNaseH-like_sf"/>
</dbReference>
<reference evidence="2" key="1">
    <citation type="journal article" date="2023" name="Plant J.">
        <title>Genome sequences and population genomics provide insights into the demographic history, inbreeding, and mutation load of two 'living fossil' tree species of Dipteronia.</title>
        <authorList>
            <person name="Feng Y."/>
            <person name="Comes H.P."/>
            <person name="Chen J."/>
            <person name="Zhu S."/>
            <person name="Lu R."/>
            <person name="Zhang X."/>
            <person name="Li P."/>
            <person name="Qiu J."/>
            <person name="Olsen K.M."/>
            <person name="Qiu Y."/>
        </authorList>
    </citation>
    <scope>NUCLEOTIDE SEQUENCE</scope>
    <source>
        <strain evidence="2">NBL</strain>
    </source>
</reference>
<dbReference type="InterPro" id="IPR044730">
    <property type="entry name" value="RNase_H-like_dom_plant"/>
</dbReference>
<dbReference type="Proteomes" id="UP001281410">
    <property type="component" value="Unassembled WGS sequence"/>
</dbReference>
<dbReference type="InterPro" id="IPR036397">
    <property type="entry name" value="RNaseH_sf"/>
</dbReference>
<dbReference type="Pfam" id="PF13456">
    <property type="entry name" value="RVT_3"/>
    <property type="match status" value="1"/>
</dbReference>
<dbReference type="SUPFAM" id="SSF53098">
    <property type="entry name" value="Ribonuclease H-like"/>
    <property type="match status" value="1"/>
</dbReference>
<dbReference type="GO" id="GO:0003676">
    <property type="term" value="F:nucleic acid binding"/>
    <property type="evidence" value="ECO:0007669"/>
    <property type="project" value="InterPro"/>
</dbReference>